<protein>
    <submittedName>
        <fullName evidence="1">Uncharacterized protein</fullName>
    </submittedName>
</protein>
<reference evidence="1 2" key="1">
    <citation type="submission" date="2016-11" db="EMBL/GenBank/DDBJ databases">
        <title>The macronuclear genome of Stentor coeruleus: a giant cell with tiny introns.</title>
        <authorList>
            <person name="Slabodnick M."/>
            <person name="Ruby J.G."/>
            <person name="Reiff S.B."/>
            <person name="Swart E.C."/>
            <person name="Gosai S."/>
            <person name="Prabakaran S."/>
            <person name="Witkowska E."/>
            <person name="Larue G.E."/>
            <person name="Fisher S."/>
            <person name="Freeman R.M."/>
            <person name="Gunawardena J."/>
            <person name="Chu W."/>
            <person name="Stover N.A."/>
            <person name="Gregory B.D."/>
            <person name="Nowacki M."/>
            <person name="Derisi J."/>
            <person name="Roy S.W."/>
            <person name="Marshall W.F."/>
            <person name="Sood P."/>
        </authorList>
    </citation>
    <scope>NUCLEOTIDE SEQUENCE [LARGE SCALE GENOMIC DNA]</scope>
    <source>
        <strain evidence="1">WM001</strain>
    </source>
</reference>
<organism evidence="1 2">
    <name type="scientific">Stentor coeruleus</name>
    <dbReference type="NCBI Taxonomy" id="5963"/>
    <lineage>
        <taxon>Eukaryota</taxon>
        <taxon>Sar</taxon>
        <taxon>Alveolata</taxon>
        <taxon>Ciliophora</taxon>
        <taxon>Postciliodesmatophora</taxon>
        <taxon>Heterotrichea</taxon>
        <taxon>Heterotrichida</taxon>
        <taxon>Stentoridae</taxon>
        <taxon>Stentor</taxon>
    </lineage>
</organism>
<proteinExistence type="predicted"/>
<dbReference type="AlphaFoldDB" id="A0A1R2CXR8"/>
<evidence type="ECO:0000313" key="2">
    <source>
        <dbReference type="Proteomes" id="UP000187209"/>
    </source>
</evidence>
<comment type="caution">
    <text evidence="1">The sequence shown here is derived from an EMBL/GenBank/DDBJ whole genome shotgun (WGS) entry which is preliminary data.</text>
</comment>
<dbReference type="Proteomes" id="UP000187209">
    <property type="component" value="Unassembled WGS sequence"/>
</dbReference>
<dbReference type="EMBL" id="MPUH01000036">
    <property type="protein sequence ID" value="OMJ93808.1"/>
    <property type="molecule type" value="Genomic_DNA"/>
</dbReference>
<sequence>MKNSLPLPRGESAYALAKNAEYREKNLDIAEYFYNLAIKTGDRAESAIKDLASLLHQRGKTKEACDILDQYRHYFKNDGEKFENLYKTLSKQLNSKGNSLNKSVKISGLGPLDSKDFVLSLFFNTSRIQSVELAKEIINDKDNFYSILKFNSHSSARKTLEGFQKWDKYRVEWLSLTGEAVGDAHYARHKMEEYRKHHPTFDYTLFERDPQGYIFCLPVDGKDFGLRKCSFDHEHQAEELIGKGLFTTIFQDFIVECH</sequence>
<evidence type="ECO:0000313" key="1">
    <source>
        <dbReference type="EMBL" id="OMJ93808.1"/>
    </source>
</evidence>
<name>A0A1R2CXR8_9CILI</name>
<keyword evidence="2" id="KW-1185">Reference proteome</keyword>
<dbReference type="OrthoDB" id="10258631at2759"/>
<gene>
    <name evidence="1" type="ORF">SteCoe_3131</name>
</gene>
<accession>A0A1R2CXR8</accession>